<dbReference type="PANTHER" id="PTHR40758:SF1">
    <property type="entry name" value="CONSERVED PROTEIN"/>
    <property type="match status" value="1"/>
</dbReference>
<dbReference type="InterPro" id="IPR034660">
    <property type="entry name" value="DinB/YfiT-like"/>
</dbReference>
<dbReference type="Pfam" id="PF07398">
    <property type="entry name" value="MDMPI_C"/>
    <property type="match status" value="1"/>
</dbReference>
<evidence type="ECO:0000259" key="2">
    <source>
        <dbReference type="Pfam" id="PF11716"/>
    </source>
</evidence>
<dbReference type="GO" id="GO:0046872">
    <property type="term" value="F:metal ion binding"/>
    <property type="evidence" value="ECO:0007669"/>
    <property type="project" value="InterPro"/>
</dbReference>
<evidence type="ECO:0000259" key="1">
    <source>
        <dbReference type="Pfam" id="PF07398"/>
    </source>
</evidence>
<evidence type="ECO:0000313" key="4">
    <source>
        <dbReference type="Proteomes" id="UP000567795"/>
    </source>
</evidence>
<dbReference type="Pfam" id="PF11716">
    <property type="entry name" value="MDMPI_N"/>
    <property type="match status" value="1"/>
</dbReference>
<gene>
    <name evidence="3" type="ORF">FHU37_003744</name>
</gene>
<name>A0A853A822_9ACTN</name>
<reference evidence="3 4" key="1">
    <citation type="submission" date="2020-07" db="EMBL/GenBank/DDBJ databases">
        <title>Sequencing the genomes of 1000 actinobacteria strains.</title>
        <authorList>
            <person name="Klenk H.-P."/>
        </authorList>
    </citation>
    <scope>NUCLEOTIDE SEQUENCE [LARGE SCALE GENOMIC DNA]</scope>
    <source>
        <strain evidence="3 4">DSM 42178</strain>
    </source>
</reference>
<keyword evidence="4" id="KW-1185">Reference proteome</keyword>
<protein>
    <submittedName>
        <fullName evidence="3">Uncharacterized protein (TIGR03083 family)</fullName>
    </submittedName>
</protein>
<comment type="caution">
    <text evidence="3">The sequence shown here is derived from an EMBL/GenBank/DDBJ whole genome shotgun (WGS) entry which is preliminary data.</text>
</comment>
<dbReference type="AlphaFoldDB" id="A0A853A822"/>
<feature type="domain" description="MDMPI C-terminal" evidence="1">
    <location>
        <begin position="146"/>
        <end position="265"/>
    </location>
</feature>
<dbReference type="NCBIfam" id="TIGR03083">
    <property type="entry name" value="maleylpyruvate isomerase family mycothiol-dependent enzyme"/>
    <property type="match status" value="1"/>
</dbReference>
<dbReference type="SUPFAM" id="SSF109854">
    <property type="entry name" value="DinB/YfiT-like putative metalloenzymes"/>
    <property type="match status" value="1"/>
</dbReference>
<dbReference type="InterPro" id="IPR017517">
    <property type="entry name" value="Maleyloyr_isom"/>
</dbReference>
<dbReference type="GO" id="GO:0005886">
    <property type="term" value="C:plasma membrane"/>
    <property type="evidence" value="ECO:0007669"/>
    <property type="project" value="TreeGrafter"/>
</dbReference>
<accession>A0A853A822</accession>
<proteinExistence type="predicted"/>
<dbReference type="InterPro" id="IPR024344">
    <property type="entry name" value="MDMPI_metal-binding"/>
</dbReference>
<dbReference type="InterPro" id="IPR010872">
    <property type="entry name" value="MDMPI_C-term_domain"/>
</dbReference>
<dbReference type="PANTHER" id="PTHR40758">
    <property type="entry name" value="CONSERVED PROTEIN"/>
    <property type="match status" value="1"/>
</dbReference>
<evidence type="ECO:0000313" key="3">
    <source>
        <dbReference type="EMBL" id="NYI06801.1"/>
    </source>
</evidence>
<sequence length="273" mass="29544">MLDFERCTAGLIAETERLADTVRDAEGDAIVPTCPEWTLDVLIKHVGQCHRWAAAAVRSPEPRMPEETEIEALPVPDEADERIKWLLAGAGDLADALRAAGPEHPVWTWAKDPHARFWARRMLHETLVHRADAAITTGAEFLAPDEITADAVDEFLDNLTTPGLAEEGAEATPAPLRGEGERLVFAIRPAPRAGAEFVRAWTVTLTPDGFTVANQPTAGRFAAADLGPRDALLAGDATALLLAIYRRLPTGAPGVETAGDEELLNRWLTHTAF</sequence>
<organism evidence="3 4">
    <name type="scientific">Allostreptomyces psammosilenae</name>
    <dbReference type="NCBI Taxonomy" id="1892865"/>
    <lineage>
        <taxon>Bacteria</taxon>
        <taxon>Bacillati</taxon>
        <taxon>Actinomycetota</taxon>
        <taxon>Actinomycetes</taxon>
        <taxon>Kitasatosporales</taxon>
        <taxon>Streptomycetaceae</taxon>
        <taxon>Allostreptomyces</taxon>
    </lineage>
</organism>
<dbReference type="EMBL" id="JACBZD010000001">
    <property type="protein sequence ID" value="NYI06801.1"/>
    <property type="molecule type" value="Genomic_DNA"/>
</dbReference>
<feature type="domain" description="Mycothiol-dependent maleylpyruvate isomerase metal-binding" evidence="2">
    <location>
        <begin position="12"/>
        <end position="134"/>
    </location>
</feature>
<dbReference type="Proteomes" id="UP000567795">
    <property type="component" value="Unassembled WGS sequence"/>
</dbReference>
<dbReference type="RefSeq" id="WP_179815328.1">
    <property type="nucleotide sequence ID" value="NZ_JACBZD010000001.1"/>
</dbReference>